<name>A0A9P7YG31_9HELO</name>
<dbReference type="AlphaFoldDB" id="A0A9P7YG31"/>
<sequence length="245" mass="26319">MGGSSAVFINILRVGCEACHGGQSHPKLVQDESDIWTSKHDPNPHVGQPPASLVDVGDDGLSGLPTFHTASMRAVPGFQIIIPAKPVVLDGLRTCETMSMDEMDLFYRVDMESNFDPRTYPRSSPRALCSRDSMTLEIVRKITNRVKPKALGRVRHLGWFLAFKSMTPTMHACALAPPVDLKGSNQMVDRGADGGDRAWIGGTYGNGGAGSILYSSIHAGDSEEDVHDCMLLLVEAGLGTVGVVE</sequence>
<proteinExistence type="predicted"/>
<keyword evidence="2" id="KW-1185">Reference proteome</keyword>
<evidence type="ECO:0000313" key="1">
    <source>
        <dbReference type="EMBL" id="KAG9232577.1"/>
    </source>
</evidence>
<accession>A0A9P7YG31</accession>
<comment type="caution">
    <text evidence="1">The sequence shown here is derived from an EMBL/GenBank/DDBJ whole genome shotgun (WGS) entry which is preliminary data.</text>
</comment>
<evidence type="ECO:0000313" key="2">
    <source>
        <dbReference type="Proteomes" id="UP000824998"/>
    </source>
</evidence>
<dbReference type="EMBL" id="MU251541">
    <property type="protein sequence ID" value="KAG9232577.1"/>
    <property type="molecule type" value="Genomic_DNA"/>
</dbReference>
<reference evidence="1" key="1">
    <citation type="journal article" date="2021" name="IMA Fungus">
        <title>Genomic characterization of three marine fungi, including Emericellopsis atlantica sp. nov. with signatures of a generalist lifestyle and marine biomass degradation.</title>
        <authorList>
            <person name="Hagestad O.C."/>
            <person name="Hou L."/>
            <person name="Andersen J.H."/>
            <person name="Hansen E.H."/>
            <person name="Altermark B."/>
            <person name="Li C."/>
            <person name="Kuhnert E."/>
            <person name="Cox R.J."/>
            <person name="Crous P.W."/>
            <person name="Spatafora J.W."/>
            <person name="Lail K."/>
            <person name="Amirebrahimi M."/>
            <person name="Lipzen A."/>
            <person name="Pangilinan J."/>
            <person name="Andreopoulos W."/>
            <person name="Hayes R.D."/>
            <person name="Ng V."/>
            <person name="Grigoriev I.V."/>
            <person name="Jackson S.A."/>
            <person name="Sutton T.D.S."/>
            <person name="Dobson A.D.W."/>
            <person name="Rama T."/>
        </authorList>
    </citation>
    <scope>NUCLEOTIDE SEQUENCE</scope>
    <source>
        <strain evidence="1">TRa018bII</strain>
    </source>
</reference>
<protein>
    <submittedName>
        <fullName evidence="1">Uncharacterized protein</fullName>
    </submittedName>
</protein>
<gene>
    <name evidence="1" type="ORF">BJ875DRAFT_544412</name>
</gene>
<dbReference type="Proteomes" id="UP000824998">
    <property type="component" value="Unassembled WGS sequence"/>
</dbReference>
<organism evidence="1 2">
    <name type="scientific">Amylocarpus encephaloides</name>
    <dbReference type="NCBI Taxonomy" id="45428"/>
    <lineage>
        <taxon>Eukaryota</taxon>
        <taxon>Fungi</taxon>
        <taxon>Dikarya</taxon>
        <taxon>Ascomycota</taxon>
        <taxon>Pezizomycotina</taxon>
        <taxon>Leotiomycetes</taxon>
        <taxon>Helotiales</taxon>
        <taxon>Helotiales incertae sedis</taxon>
        <taxon>Amylocarpus</taxon>
    </lineage>
</organism>